<reference evidence="2 3" key="1">
    <citation type="journal article" date="2019" name="Nat. Ecol. Evol.">
        <title>Megaphylogeny resolves global patterns of mushroom evolution.</title>
        <authorList>
            <person name="Varga T."/>
            <person name="Krizsan K."/>
            <person name="Foldi C."/>
            <person name="Dima B."/>
            <person name="Sanchez-Garcia M."/>
            <person name="Sanchez-Ramirez S."/>
            <person name="Szollosi G.J."/>
            <person name="Szarkandi J.G."/>
            <person name="Papp V."/>
            <person name="Albert L."/>
            <person name="Andreopoulos W."/>
            <person name="Angelini C."/>
            <person name="Antonin V."/>
            <person name="Barry K.W."/>
            <person name="Bougher N.L."/>
            <person name="Buchanan P."/>
            <person name="Buyck B."/>
            <person name="Bense V."/>
            <person name="Catcheside P."/>
            <person name="Chovatia M."/>
            <person name="Cooper J."/>
            <person name="Damon W."/>
            <person name="Desjardin D."/>
            <person name="Finy P."/>
            <person name="Geml J."/>
            <person name="Haridas S."/>
            <person name="Hughes K."/>
            <person name="Justo A."/>
            <person name="Karasinski D."/>
            <person name="Kautmanova I."/>
            <person name="Kiss B."/>
            <person name="Kocsube S."/>
            <person name="Kotiranta H."/>
            <person name="LaButti K.M."/>
            <person name="Lechner B.E."/>
            <person name="Liimatainen K."/>
            <person name="Lipzen A."/>
            <person name="Lukacs Z."/>
            <person name="Mihaltcheva S."/>
            <person name="Morgado L.N."/>
            <person name="Niskanen T."/>
            <person name="Noordeloos M.E."/>
            <person name="Ohm R.A."/>
            <person name="Ortiz-Santana B."/>
            <person name="Ovrebo C."/>
            <person name="Racz N."/>
            <person name="Riley R."/>
            <person name="Savchenko A."/>
            <person name="Shiryaev A."/>
            <person name="Soop K."/>
            <person name="Spirin V."/>
            <person name="Szebenyi C."/>
            <person name="Tomsovsky M."/>
            <person name="Tulloss R.E."/>
            <person name="Uehling J."/>
            <person name="Grigoriev I.V."/>
            <person name="Vagvolgyi C."/>
            <person name="Papp T."/>
            <person name="Martin F.M."/>
            <person name="Miettinen O."/>
            <person name="Hibbett D.S."/>
            <person name="Nagy L.G."/>
        </authorList>
    </citation>
    <scope>NUCLEOTIDE SEQUENCE [LARGE SCALE GENOMIC DNA]</scope>
    <source>
        <strain evidence="2 3">CBS 309.79</strain>
    </source>
</reference>
<evidence type="ECO:0008006" key="4">
    <source>
        <dbReference type="Google" id="ProtNLM"/>
    </source>
</evidence>
<sequence length="371" mass="41083">MDNFHKPTYVDLLPLELLLSILAHIPTCQNILNTSSPAWALSQTSSILRSACLASPNLWSTITVDPPAAYPISQIRYLLPLALQRSQPLGVKIRLINQEGRLNSAFRVALDILLEHSSRWADVEFVNLEEPALGLSLPGTLGFSSMKSLAFSTHHPSLVARHLLYGLLHGSRDLDSLGLYLEFRSPPFFELITSMEIGRWQRLLELRLRIPSDWRIPELLTVLTLTSNVRRFSVSDYGVRRSELIDGLPILPPGLWLPGLTVQPLNGTENGSGAGHILLEHLSNLEIYAKSVWTFTAVLSNISVPNLDSLSLYLPRQVNAIDLLDPLAQLLRHSGLNNQSGGLGTKGIRRLHLSSARAFTNSAKGRKYSTC</sequence>
<organism evidence="2 3">
    <name type="scientific">Pterulicium gracile</name>
    <dbReference type="NCBI Taxonomy" id="1884261"/>
    <lineage>
        <taxon>Eukaryota</taxon>
        <taxon>Fungi</taxon>
        <taxon>Dikarya</taxon>
        <taxon>Basidiomycota</taxon>
        <taxon>Agaricomycotina</taxon>
        <taxon>Agaricomycetes</taxon>
        <taxon>Agaricomycetidae</taxon>
        <taxon>Agaricales</taxon>
        <taxon>Pleurotineae</taxon>
        <taxon>Pterulaceae</taxon>
        <taxon>Pterulicium</taxon>
    </lineage>
</organism>
<evidence type="ECO:0000313" key="2">
    <source>
        <dbReference type="EMBL" id="TFK95940.1"/>
    </source>
</evidence>
<dbReference type="STRING" id="1884261.A0A5C3Q6F1"/>
<protein>
    <recommendedName>
        <fullName evidence="4">F-box domain-containing protein</fullName>
    </recommendedName>
</protein>
<evidence type="ECO:0000256" key="1">
    <source>
        <dbReference type="SAM" id="SignalP"/>
    </source>
</evidence>
<proteinExistence type="predicted"/>
<keyword evidence="3" id="KW-1185">Reference proteome</keyword>
<feature type="signal peptide" evidence="1">
    <location>
        <begin position="1"/>
        <end position="23"/>
    </location>
</feature>
<feature type="chain" id="PRO_5022894827" description="F-box domain-containing protein" evidence="1">
    <location>
        <begin position="24"/>
        <end position="371"/>
    </location>
</feature>
<accession>A0A5C3Q6F1</accession>
<dbReference type="EMBL" id="ML178870">
    <property type="protein sequence ID" value="TFK95940.1"/>
    <property type="molecule type" value="Genomic_DNA"/>
</dbReference>
<name>A0A5C3Q6F1_9AGAR</name>
<dbReference type="AlphaFoldDB" id="A0A5C3Q6F1"/>
<keyword evidence="1" id="KW-0732">Signal</keyword>
<gene>
    <name evidence="2" type="ORF">BDV98DRAFT_344290</name>
</gene>
<dbReference type="Proteomes" id="UP000305067">
    <property type="component" value="Unassembled WGS sequence"/>
</dbReference>
<evidence type="ECO:0000313" key="3">
    <source>
        <dbReference type="Proteomes" id="UP000305067"/>
    </source>
</evidence>